<proteinExistence type="predicted"/>
<dbReference type="EMBL" id="QTSX02002448">
    <property type="protein sequence ID" value="KAJ9075495.1"/>
    <property type="molecule type" value="Genomic_DNA"/>
</dbReference>
<sequence>MIKAFALIFLYSLPWTHLLDFPILGESKISKKEGLGQVSVFGPAPAHLPADFCPPGVPFGPVHFMKYPLKPEYKDYTPKKVLELFSLAHIKSAVIYNRQGPWYLTKTKLFRGKFNFLPVYQLDMDPHDPQDNACLLAQLPDYPHKQVVQDCLHHLHWGDWHNNPDRWPVVLGREVHVLPHKVIPNLVVGPAH</sequence>
<name>A0ACC2TLY4_9FUNG</name>
<gene>
    <name evidence="1" type="ORF">DSO57_1035590</name>
</gene>
<organism evidence="1 2">
    <name type="scientific">Entomophthora muscae</name>
    <dbReference type="NCBI Taxonomy" id="34485"/>
    <lineage>
        <taxon>Eukaryota</taxon>
        <taxon>Fungi</taxon>
        <taxon>Fungi incertae sedis</taxon>
        <taxon>Zoopagomycota</taxon>
        <taxon>Entomophthoromycotina</taxon>
        <taxon>Entomophthoromycetes</taxon>
        <taxon>Entomophthorales</taxon>
        <taxon>Entomophthoraceae</taxon>
        <taxon>Entomophthora</taxon>
    </lineage>
</organism>
<evidence type="ECO:0000313" key="2">
    <source>
        <dbReference type="Proteomes" id="UP001165960"/>
    </source>
</evidence>
<dbReference type="Proteomes" id="UP001165960">
    <property type="component" value="Unassembled WGS sequence"/>
</dbReference>
<keyword evidence="2" id="KW-1185">Reference proteome</keyword>
<protein>
    <submittedName>
        <fullName evidence="1">Uncharacterized protein</fullName>
    </submittedName>
</protein>
<accession>A0ACC2TLY4</accession>
<comment type="caution">
    <text evidence="1">The sequence shown here is derived from an EMBL/GenBank/DDBJ whole genome shotgun (WGS) entry which is preliminary data.</text>
</comment>
<evidence type="ECO:0000313" key="1">
    <source>
        <dbReference type="EMBL" id="KAJ9075495.1"/>
    </source>
</evidence>
<reference evidence="1" key="1">
    <citation type="submission" date="2022-04" db="EMBL/GenBank/DDBJ databases">
        <title>Genome of the entomopathogenic fungus Entomophthora muscae.</title>
        <authorList>
            <person name="Elya C."/>
            <person name="Lovett B.R."/>
            <person name="Lee E."/>
            <person name="Macias A.M."/>
            <person name="Hajek A.E."/>
            <person name="De Bivort B.L."/>
            <person name="Kasson M.T."/>
            <person name="De Fine Licht H.H."/>
            <person name="Stajich J.E."/>
        </authorList>
    </citation>
    <scope>NUCLEOTIDE SEQUENCE</scope>
    <source>
        <strain evidence="1">Berkeley</strain>
    </source>
</reference>